<evidence type="ECO:0000313" key="2">
    <source>
        <dbReference type="EMBL" id="WAS96710.1"/>
    </source>
</evidence>
<dbReference type="SUPFAM" id="SSF63829">
    <property type="entry name" value="Calcium-dependent phosphotriesterase"/>
    <property type="match status" value="1"/>
</dbReference>
<keyword evidence="3" id="KW-1185">Reference proteome</keyword>
<dbReference type="RefSeq" id="WP_269039074.1">
    <property type="nucleotide sequence ID" value="NZ_CP114040.1"/>
</dbReference>
<feature type="region of interest" description="Disordered" evidence="1">
    <location>
        <begin position="1"/>
        <end position="46"/>
    </location>
</feature>
<dbReference type="InterPro" id="IPR015943">
    <property type="entry name" value="WD40/YVTN_repeat-like_dom_sf"/>
</dbReference>
<dbReference type="Gene3D" id="2.130.10.10">
    <property type="entry name" value="YVTN repeat-like/Quinoprotein amine dehydrogenase"/>
    <property type="match status" value="1"/>
</dbReference>
<proteinExistence type="predicted"/>
<sequence>MAPTRTLADSLWPRSAGDAGNRRVFAADGPTQPRLSPPLELPRSPSDLHVVSGGVLGDDGDLRLVHGDFLSRVTLAGAVRWSLSLRAIELELTPPPEPDEDDDPPPGEDAEDEDEERVSHSLPTALRGGRTLITVRHAALIVDPDGRVEDRWLSWEHLCCGPDDSGISPNVTHAGAPIITTPGGEWIVWEEPTARVLSAGAYDILPPALFADGSLALACYAGDGLCRVRPSGERLWRAGPRDADLLPTVNRAQVCAVGSLNDECSLLLSPEGRPKGEHPVPAVFAEYHDMGWIAVGERQVARLDPRGASMWTADLAHGLRWGVYGAIVDRQGRVYVQDDGALLGLDPRGRRLFELRLGDVAGAVFPVADGVFGVVVDGELRFIR</sequence>
<name>A0ABY7HC88_9BACT</name>
<reference evidence="2" key="1">
    <citation type="submission" date="2022-11" db="EMBL/GenBank/DDBJ databases">
        <title>Minimal conservation of predation-associated metabolite biosynthetic gene clusters underscores biosynthetic potential of Myxococcota including descriptions for ten novel species: Archangium lansinium sp. nov., Myxococcus landrumus sp. nov., Nannocystis bai.</title>
        <authorList>
            <person name="Ahearne A."/>
            <person name="Stevens C."/>
            <person name="Dowd S."/>
        </authorList>
    </citation>
    <scope>NUCLEOTIDE SEQUENCE</scope>
    <source>
        <strain evidence="2">Fl3</strain>
    </source>
</reference>
<evidence type="ECO:0000256" key="1">
    <source>
        <dbReference type="SAM" id="MobiDB-lite"/>
    </source>
</evidence>
<evidence type="ECO:0000313" key="3">
    <source>
        <dbReference type="Proteomes" id="UP001164459"/>
    </source>
</evidence>
<accession>A0ABY7HC88</accession>
<dbReference type="EMBL" id="CP114040">
    <property type="protein sequence ID" value="WAS96710.1"/>
    <property type="molecule type" value="Genomic_DNA"/>
</dbReference>
<protein>
    <submittedName>
        <fullName evidence="2">Uncharacterized protein</fullName>
    </submittedName>
</protein>
<feature type="region of interest" description="Disordered" evidence="1">
    <location>
        <begin position="90"/>
        <end position="121"/>
    </location>
</feature>
<feature type="compositionally biased region" description="Acidic residues" evidence="1">
    <location>
        <begin position="97"/>
        <end position="116"/>
    </location>
</feature>
<organism evidence="2 3">
    <name type="scientific">Nannocystis punicea</name>
    <dbReference type="NCBI Taxonomy" id="2995304"/>
    <lineage>
        <taxon>Bacteria</taxon>
        <taxon>Pseudomonadati</taxon>
        <taxon>Myxococcota</taxon>
        <taxon>Polyangia</taxon>
        <taxon>Nannocystales</taxon>
        <taxon>Nannocystaceae</taxon>
        <taxon>Nannocystis</taxon>
    </lineage>
</organism>
<dbReference type="Proteomes" id="UP001164459">
    <property type="component" value="Chromosome"/>
</dbReference>
<gene>
    <name evidence="2" type="ORF">O0S08_11215</name>
</gene>